<dbReference type="Proteomes" id="UP000231407">
    <property type="component" value="Unassembled WGS sequence"/>
</dbReference>
<comment type="caution">
    <text evidence="1">The sequence shown here is derived from an EMBL/GenBank/DDBJ whole genome shotgun (WGS) entry which is preliminary data.</text>
</comment>
<sequence length="699" mass="78817">MLPRLDVQQDIQSSQTLPDREIQLHQGSFSEFIKLLQDLPSQKTHNHKFMDCPYGAVDIQFQTIDPLHPPLPIKFSATYVLEDSLAKLEQIDRQLIEGDSCLSDIEGLTTHLDSTGQEDWQATPIILERWTDASGQDYLMVADGNNRLYWQLVSHPERKFNVVIISKIDKIYQPVYQPVDLDEIKLVEIAPALHERRKFKGPVNIATYQDNRPDFSVFGSQGSRSTDDEKVAYISARTLVEKSAPISFEKTKLIAQIREGFRGFAPPPVETMISPTVEQGLPEITGFRGVKDLSQTLGVATFNITFPPDHTGIFRALVKTAEEYKKTATRATAIIEPGKNFFPITLPPGQLLNGEFSIHPPILRRLTSQMSDLNIGITELHLASSGNPDAPRVVDWDIYSEAGKYYSVTTLRLSDGKDISIVLNRPQLDEQGKTSSGAVVNITTEWGSQVLVFHHRELIGLSQLEFPRMFQFDKQRLIHLLGDEAVSNVQQTGATTLSSTHAIDNSAINFMFCRLKSSGPGHFNTTERYYQQSTECERPILGDPRWIHRQILGGQISDAITVAAITLDQLRSGDLSCSDRFDDHFVVFEQVFDPFHGPRLIMPRLPLSMYDRFSLLSTDLGKSPDVSFSRLFPAKTICDVDSTSSFVQFPIKNLKDLILSGGLDYISLAHLSILLRRSRIWNLNYMKFYLPPPHHSARF</sequence>
<accession>A0A2M7AS19</accession>
<name>A0A2M7AS19_9BACT</name>
<dbReference type="EMBL" id="PEWA01000029">
    <property type="protein sequence ID" value="PIU73414.1"/>
    <property type="molecule type" value="Genomic_DNA"/>
</dbReference>
<protein>
    <submittedName>
        <fullName evidence="1">Uncharacterized protein</fullName>
    </submittedName>
</protein>
<reference evidence="2" key="1">
    <citation type="submission" date="2017-09" db="EMBL/GenBank/DDBJ databases">
        <title>Depth-based differentiation of microbial function through sediment-hosted aquifers and enrichment of novel symbionts in the deep terrestrial subsurface.</title>
        <authorList>
            <person name="Probst A.J."/>
            <person name="Ladd B."/>
            <person name="Jarett J.K."/>
            <person name="Geller-Mcgrath D.E."/>
            <person name="Sieber C.M.K."/>
            <person name="Emerson J.B."/>
            <person name="Anantharaman K."/>
            <person name="Thomas B.C."/>
            <person name="Malmstrom R."/>
            <person name="Stieglmeier M."/>
            <person name="Klingl A."/>
            <person name="Woyke T."/>
            <person name="Ryan C.M."/>
            <person name="Banfield J.F."/>
        </authorList>
    </citation>
    <scope>NUCLEOTIDE SEQUENCE [LARGE SCALE GENOMIC DNA]</scope>
</reference>
<evidence type="ECO:0000313" key="2">
    <source>
        <dbReference type="Proteomes" id="UP000231407"/>
    </source>
</evidence>
<gene>
    <name evidence="1" type="ORF">COS78_02430</name>
</gene>
<evidence type="ECO:0000313" key="1">
    <source>
        <dbReference type="EMBL" id="PIU73414.1"/>
    </source>
</evidence>
<proteinExistence type="predicted"/>
<dbReference type="AlphaFoldDB" id="A0A2M7AS19"/>
<organism evidence="1 2">
    <name type="scientific">Candidatus Shapirobacteria bacterium CG06_land_8_20_14_3_00_40_12</name>
    <dbReference type="NCBI Taxonomy" id="1974881"/>
    <lineage>
        <taxon>Bacteria</taxon>
        <taxon>Candidatus Shapironibacteriota</taxon>
    </lineage>
</organism>